<accession>A0A0B4XNK4</accession>
<evidence type="ECO:0000313" key="1">
    <source>
        <dbReference type="EMBL" id="AJD47877.1"/>
    </source>
</evidence>
<dbReference type="Gene3D" id="1.25.40.10">
    <property type="entry name" value="Tetratricopeptide repeat domain"/>
    <property type="match status" value="1"/>
</dbReference>
<dbReference type="Gene3D" id="1.10.10.10">
    <property type="entry name" value="Winged helix-like DNA-binding domain superfamily/Winged helix DNA-binding domain"/>
    <property type="match status" value="1"/>
</dbReference>
<evidence type="ECO:0000313" key="2">
    <source>
        <dbReference type="Proteomes" id="UP000006764"/>
    </source>
</evidence>
<dbReference type="Proteomes" id="UP000006764">
    <property type="component" value="Chromosome"/>
</dbReference>
<dbReference type="AlphaFoldDB" id="A0A0B4XNK4"/>
<organism evidence="1 2">
    <name type="scientific">Isoalcanivorax pacificus W11-5</name>
    <dbReference type="NCBI Taxonomy" id="391936"/>
    <lineage>
        <taxon>Bacteria</taxon>
        <taxon>Pseudomonadati</taxon>
        <taxon>Pseudomonadota</taxon>
        <taxon>Gammaproteobacteria</taxon>
        <taxon>Oceanospirillales</taxon>
        <taxon>Alcanivoracaceae</taxon>
        <taxon>Isoalcanivorax</taxon>
    </lineage>
</organism>
<sequence>MSVVAFVPDNDDFFRDPLAAARQAEVPFRLSHSQPSPNLASSWQLLCRAVHGRILSLSEFSGFDTLIRFVERHQRVFSEQPNNLPVQIREEVQVAMFGMLVFRQPGHARIGEYAQRCERIVDQHGYTYVRLTAANYLVLYHIWRGDLLAAEALRQRMAPLRMSTREPHALLISYSIDAMVRRLFLDFDACEAAVTAGLALAVESGVHVWDSHFHMQRAYLSLSRNNLRQAAAQLDDMRGSAPPTHHLDRAGYHFCRAWCCCAAGNMPEALSNARQAVQRARRAGAVFPIAVTRMGLAQLHLERGLPHLALWQMGRVGLTGRSMASIGVPFAQGLVRAHLALKFGLRRQAAVLLRSTLRLGREQQYLNFPWWRNDAMSELCALALEKNVEPDYVQRLIYARRLAPPRGLSPPGWRKPLRVRAADPLPLQLDGAPLLLPPEETTLLVALAEAEGAMPVMQAVNRLWPEGPADGMARLHGLVSGLRQRLGSEQMLRCDGETLSLDSGLVELDAVA</sequence>
<gene>
    <name evidence="1" type="ORF">S7S_07305</name>
</gene>
<dbReference type="EMBL" id="CP004387">
    <property type="protein sequence ID" value="AJD47877.1"/>
    <property type="molecule type" value="Genomic_DNA"/>
</dbReference>
<protein>
    <submittedName>
        <fullName evidence="1">Transcriptional activator</fullName>
    </submittedName>
</protein>
<reference evidence="1 2" key="1">
    <citation type="journal article" date="2012" name="J. Bacteriol.">
        <title>Genome sequence of an alkane-degrading bacterium, Alcanivorax pacificus type strain W11-5, isolated from deep sea sediment.</title>
        <authorList>
            <person name="Lai Q."/>
            <person name="Shao Z."/>
        </authorList>
    </citation>
    <scope>NUCLEOTIDE SEQUENCE [LARGE SCALE GENOMIC DNA]</scope>
    <source>
        <strain evidence="1 2">W11-5</strain>
    </source>
</reference>
<dbReference type="RefSeq" id="WP_008739232.1">
    <property type="nucleotide sequence ID" value="NZ_CP004387.1"/>
</dbReference>
<dbReference type="KEGG" id="apac:S7S_07305"/>
<dbReference type="HOGENOM" id="CLU_531731_0_0_6"/>
<name>A0A0B4XNK4_9GAMM</name>
<dbReference type="OrthoDB" id="9816555at2"/>
<dbReference type="STRING" id="391936.S7S_07305"/>
<proteinExistence type="predicted"/>
<keyword evidence="2" id="KW-1185">Reference proteome</keyword>
<dbReference type="InterPro" id="IPR011990">
    <property type="entry name" value="TPR-like_helical_dom_sf"/>
</dbReference>
<dbReference type="InterPro" id="IPR036388">
    <property type="entry name" value="WH-like_DNA-bd_sf"/>
</dbReference>
<dbReference type="SUPFAM" id="SSF48452">
    <property type="entry name" value="TPR-like"/>
    <property type="match status" value="1"/>
</dbReference>